<dbReference type="Gene3D" id="3.30.565.10">
    <property type="entry name" value="Histidine kinase-like ATPase, C-terminal domain"/>
    <property type="match status" value="1"/>
</dbReference>
<dbReference type="Gene3D" id="6.10.340.10">
    <property type="match status" value="1"/>
</dbReference>
<keyword evidence="9" id="KW-0902">Two-component regulatory system</keyword>
<dbReference type="PROSITE" id="PS50885">
    <property type="entry name" value="HAMP"/>
    <property type="match status" value="1"/>
</dbReference>
<dbReference type="InterPro" id="IPR005467">
    <property type="entry name" value="His_kinase_dom"/>
</dbReference>
<dbReference type="InterPro" id="IPR050428">
    <property type="entry name" value="TCS_sensor_his_kinase"/>
</dbReference>
<keyword evidence="10 11" id="KW-0472">Membrane</keyword>
<dbReference type="InterPro" id="IPR003660">
    <property type="entry name" value="HAMP_dom"/>
</dbReference>
<dbReference type="SUPFAM" id="SSF158472">
    <property type="entry name" value="HAMP domain-like"/>
    <property type="match status" value="1"/>
</dbReference>
<proteinExistence type="predicted"/>
<evidence type="ECO:0000256" key="10">
    <source>
        <dbReference type="ARBA" id="ARBA00023136"/>
    </source>
</evidence>
<feature type="transmembrane region" description="Helical" evidence="11">
    <location>
        <begin position="180"/>
        <end position="199"/>
    </location>
</feature>
<keyword evidence="8 11" id="KW-1133">Transmembrane helix</keyword>
<reference evidence="14" key="1">
    <citation type="submission" date="2020-05" db="EMBL/GenBank/DDBJ databases">
        <authorList>
            <person name="Chiriac C."/>
            <person name="Salcher M."/>
            <person name="Ghai R."/>
            <person name="Kavagutti S V."/>
        </authorList>
    </citation>
    <scope>NUCLEOTIDE SEQUENCE</scope>
</reference>
<dbReference type="InterPro" id="IPR004358">
    <property type="entry name" value="Sig_transdc_His_kin-like_C"/>
</dbReference>
<dbReference type="SMART" id="SM00388">
    <property type="entry name" value="HisKA"/>
    <property type="match status" value="1"/>
</dbReference>
<dbReference type="PROSITE" id="PS50109">
    <property type="entry name" value="HIS_KIN"/>
    <property type="match status" value="1"/>
</dbReference>
<dbReference type="InterPro" id="IPR036890">
    <property type="entry name" value="HATPase_C_sf"/>
</dbReference>
<dbReference type="EC" id="2.7.13.3" evidence="3"/>
<dbReference type="AlphaFoldDB" id="A0A6J7EA92"/>
<evidence type="ECO:0000259" key="12">
    <source>
        <dbReference type="PROSITE" id="PS50109"/>
    </source>
</evidence>
<dbReference type="CDD" id="cd00075">
    <property type="entry name" value="HATPase"/>
    <property type="match status" value="1"/>
</dbReference>
<name>A0A6J7EA92_9ZZZZ</name>
<organism evidence="14">
    <name type="scientific">freshwater metagenome</name>
    <dbReference type="NCBI Taxonomy" id="449393"/>
    <lineage>
        <taxon>unclassified sequences</taxon>
        <taxon>metagenomes</taxon>
        <taxon>ecological metagenomes</taxon>
    </lineage>
</organism>
<dbReference type="PANTHER" id="PTHR45436">
    <property type="entry name" value="SENSOR HISTIDINE KINASE YKOH"/>
    <property type="match status" value="1"/>
</dbReference>
<dbReference type="CDD" id="cd06225">
    <property type="entry name" value="HAMP"/>
    <property type="match status" value="1"/>
</dbReference>
<evidence type="ECO:0000256" key="5">
    <source>
        <dbReference type="ARBA" id="ARBA00022679"/>
    </source>
</evidence>
<protein>
    <recommendedName>
        <fullName evidence="3">histidine kinase</fullName>
        <ecNumber evidence="3">2.7.13.3</ecNumber>
    </recommendedName>
</protein>
<dbReference type="SMART" id="SM00387">
    <property type="entry name" value="HATPase_c"/>
    <property type="match status" value="1"/>
</dbReference>
<evidence type="ECO:0000256" key="11">
    <source>
        <dbReference type="SAM" id="Phobius"/>
    </source>
</evidence>
<evidence type="ECO:0000256" key="3">
    <source>
        <dbReference type="ARBA" id="ARBA00012438"/>
    </source>
</evidence>
<evidence type="ECO:0000256" key="9">
    <source>
        <dbReference type="ARBA" id="ARBA00023012"/>
    </source>
</evidence>
<dbReference type="Gene3D" id="1.10.287.130">
    <property type="match status" value="1"/>
</dbReference>
<dbReference type="GO" id="GO:0005886">
    <property type="term" value="C:plasma membrane"/>
    <property type="evidence" value="ECO:0007669"/>
    <property type="project" value="TreeGrafter"/>
</dbReference>
<evidence type="ECO:0000256" key="7">
    <source>
        <dbReference type="ARBA" id="ARBA00022777"/>
    </source>
</evidence>
<dbReference type="InterPro" id="IPR003661">
    <property type="entry name" value="HisK_dim/P_dom"/>
</dbReference>
<evidence type="ECO:0000256" key="2">
    <source>
        <dbReference type="ARBA" id="ARBA00004370"/>
    </source>
</evidence>
<evidence type="ECO:0000313" key="14">
    <source>
        <dbReference type="EMBL" id="CAB4878285.1"/>
    </source>
</evidence>
<dbReference type="InterPro" id="IPR003594">
    <property type="entry name" value="HATPase_dom"/>
</dbReference>
<accession>A0A6J7EA92</accession>
<dbReference type="SUPFAM" id="SSF55874">
    <property type="entry name" value="ATPase domain of HSP90 chaperone/DNA topoisomerase II/histidine kinase"/>
    <property type="match status" value="1"/>
</dbReference>
<evidence type="ECO:0000256" key="4">
    <source>
        <dbReference type="ARBA" id="ARBA00022553"/>
    </source>
</evidence>
<dbReference type="Pfam" id="PF00672">
    <property type="entry name" value="HAMP"/>
    <property type="match status" value="1"/>
</dbReference>
<dbReference type="InterPro" id="IPR036097">
    <property type="entry name" value="HisK_dim/P_sf"/>
</dbReference>
<keyword evidence="7" id="KW-0418">Kinase</keyword>
<keyword evidence="6 11" id="KW-0812">Transmembrane</keyword>
<dbReference type="FunFam" id="1.10.287.130:FF:000001">
    <property type="entry name" value="Two-component sensor histidine kinase"/>
    <property type="match status" value="1"/>
</dbReference>
<dbReference type="PANTHER" id="PTHR45436:SF5">
    <property type="entry name" value="SENSOR HISTIDINE KINASE TRCS"/>
    <property type="match status" value="1"/>
</dbReference>
<comment type="subcellular location">
    <subcellularLocation>
        <location evidence="2">Membrane</location>
    </subcellularLocation>
</comment>
<dbReference type="SMART" id="SM00304">
    <property type="entry name" value="HAMP"/>
    <property type="match status" value="1"/>
</dbReference>
<keyword evidence="4" id="KW-0597">Phosphoprotein</keyword>
<dbReference type="Pfam" id="PF02518">
    <property type="entry name" value="HATPase_c"/>
    <property type="match status" value="1"/>
</dbReference>
<dbReference type="GO" id="GO:0000155">
    <property type="term" value="F:phosphorelay sensor kinase activity"/>
    <property type="evidence" value="ECO:0007669"/>
    <property type="project" value="InterPro"/>
</dbReference>
<sequence length="488" mass="52784">MRSLANRLALLFLLITLGAMVVVYVAVVPNLESSLVNDRSQRLQASAERMSRTVREAIDANMPVGVLDQRVRQAADQARARVTLLGIRRRSGRAELFVKSDSNASADIQDLDFPAATQAIESGRRASATESGADGRVVEAALPLFFTDRASARRVLGSVLVYTAPLEDVRANVSLVRNRIIIAGLLALLAAVAAGYIVARSLGRRVGRLEHVARRVAAGDFSARFPVDGDDELGRLASALVDMQRQLAELDTARRRFIATASHELRTPIFSLGGFLELLEDEDLDDETRERFMAQLRDQTERLGKLTTDLLDLSRIDAGAIALQADACDLRTLARGVADEFLPAITEHRSQLEFEPPSDPVPASCDEERTRQIVRIMIDNALTHTEPGTPIAIAIGGSAGRAWIAVTDAGPGVPRTELSRIFEPFYTSDGRRGSGLGLAIARELAERMNGTLSAQSAPGRTTFTLQLPAAETERQLPGAVHGAGRDGR</sequence>
<evidence type="ECO:0000256" key="8">
    <source>
        <dbReference type="ARBA" id="ARBA00022989"/>
    </source>
</evidence>
<comment type="catalytic activity">
    <reaction evidence="1">
        <text>ATP + protein L-histidine = ADP + protein N-phospho-L-histidine.</text>
        <dbReference type="EC" id="2.7.13.3"/>
    </reaction>
</comment>
<keyword evidence="5" id="KW-0808">Transferase</keyword>
<gene>
    <name evidence="14" type="ORF">UFOPK3423_01131</name>
</gene>
<evidence type="ECO:0000259" key="13">
    <source>
        <dbReference type="PROSITE" id="PS50885"/>
    </source>
</evidence>
<feature type="domain" description="Histidine kinase" evidence="12">
    <location>
        <begin position="260"/>
        <end position="471"/>
    </location>
</feature>
<evidence type="ECO:0000256" key="6">
    <source>
        <dbReference type="ARBA" id="ARBA00022692"/>
    </source>
</evidence>
<dbReference type="CDD" id="cd00082">
    <property type="entry name" value="HisKA"/>
    <property type="match status" value="1"/>
</dbReference>
<dbReference type="SUPFAM" id="SSF47384">
    <property type="entry name" value="Homodimeric domain of signal transducing histidine kinase"/>
    <property type="match status" value="1"/>
</dbReference>
<dbReference type="Pfam" id="PF00512">
    <property type="entry name" value="HisKA"/>
    <property type="match status" value="1"/>
</dbReference>
<feature type="domain" description="HAMP" evidence="13">
    <location>
        <begin position="200"/>
        <end position="252"/>
    </location>
</feature>
<dbReference type="EMBL" id="CAFBLQ010000127">
    <property type="protein sequence ID" value="CAB4878285.1"/>
    <property type="molecule type" value="Genomic_DNA"/>
</dbReference>
<evidence type="ECO:0000256" key="1">
    <source>
        <dbReference type="ARBA" id="ARBA00000085"/>
    </source>
</evidence>
<dbReference type="PRINTS" id="PR00344">
    <property type="entry name" value="BCTRLSENSOR"/>
</dbReference>